<dbReference type="InterPro" id="IPR050768">
    <property type="entry name" value="UPF0353/GerABKA_families"/>
</dbReference>
<gene>
    <name evidence="4" type="ORF">AN477_14295</name>
</gene>
<feature type="transmembrane region" description="Helical" evidence="3">
    <location>
        <begin position="377"/>
        <end position="396"/>
    </location>
</feature>
<feature type="transmembrane region" description="Helical" evidence="3">
    <location>
        <begin position="408"/>
        <end position="435"/>
    </location>
</feature>
<feature type="transmembrane region" description="Helical" evidence="3">
    <location>
        <begin position="285"/>
        <end position="304"/>
    </location>
</feature>
<dbReference type="PANTHER" id="PTHR22550:SF5">
    <property type="entry name" value="LEUCINE ZIPPER PROTEIN 4"/>
    <property type="match status" value="1"/>
</dbReference>
<dbReference type="PANTHER" id="PTHR22550">
    <property type="entry name" value="SPORE GERMINATION PROTEIN"/>
    <property type="match status" value="1"/>
</dbReference>
<organism evidence="4 5">
    <name type="scientific">Alicyclobacillus ferrooxydans</name>
    <dbReference type="NCBI Taxonomy" id="471514"/>
    <lineage>
        <taxon>Bacteria</taxon>
        <taxon>Bacillati</taxon>
        <taxon>Bacillota</taxon>
        <taxon>Bacilli</taxon>
        <taxon>Bacillales</taxon>
        <taxon>Alicyclobacillaceae</taxon>
        <taxon>Alicyclobacillus</taxon>
    </lineage>
</organism>
<dbReference type="InterPro" id="IPR004995">
    <property type="entry name" value="Spore_Ger"/>
</dbReference>
<evidence type="ECO:0000313" key="5">
    <source>
        <dbReference type="Proteomes" id="UP000050482"/>
    </source>
</evidence>
<comment type="caution">
    <text evidence="4">The sequence shown here is derived from an EMBL/GenBank/DDBJ whole genome shotgun (WGS) entry which is preliminary data.</text>
</comment>
<evidence type="ECO:0000256" key="1">
    <source>
        <dbReference type="ARBA" id="ARBA00005278"/>
    </source>
</evidence>
<keyword evidence="5" id="KW-1185">Reference proteome</keyword>
<evidence type="ECO:0000256" key="3">
    <source>
        <dbReference type="SAM" id="Phobius"/>
    </source>
</evidence>
<keyword evidence="3" id="KW-0812">Transmembrane</keyword>
<sequence>MMKILKDTSENQKRLESLFATSADVRIESLESPDRPDEPKMLLAYAPGLCDLSRLEEIVLPKLRQLLGSQPQLGRTKSMLSELALPSARAVEYFEETAREVFQGRLVVISAGVGFSIDICGKPNRSPDDSKFEVSLFGPRDGFIEDLTTNVALVRKRLNSLSLCVEEFAVGELNQTRVCLLYMDGRVNKSALEEFRARLISTKVEIIESNVEYVEMLGSSRYNFMPKYRLTGRPDFVMSSLRKGKFAVLVDGIPSALLAPINLSFMLTTADDPLVSFPFIVFERFLRYAAFVIALLAPGFYVGITSLHPDQVPLSLLATLVNSRMGLPLPTPLEAFLMLILFEIFKESGTHLPQPAGNTLSVVGGLIIGDAAIRAGMASPALVVVVSASAVSLYAVTNHALASIISILRLGILGLSSFFGLYGFILSCIFVTVYFSHVRSFGMPFLGPLSPFRWQIFKQTHIAAWPKRERKRV</sequence>
<proteinExistence type="inferred from homology"/>
<dbReference type="AlphaFoldDB" id="A0A0P9EVR3"/>
<evidence type="ECO:0000313" key="4">
    <source>
        <dbReference type="EMBL" id="KPV43098.1"/>
    </source>
</evidence>
<accession>A0A0P9EVR3</accession>
<dbReference type="STRING" id="471514.AN477_14295"/>
<dbReference type="EMBL" id="LJCO01000058">
    <property type="protein sequence ID" value="KPV43098.1"/>
    <property type="molecule type" value="Genomic_DNA"/>
</dbReference>
<keyword evidence="3" id="KW-1133">Transmembrane helix</keyword>
<dbReference type="Proteomes" id="UP000050482">
    <property type="component" value="Unassembled WGS sequence"/>
</dbReference>
<dbReference type="PIRSF" id="PIRSF005690">
    <property type="entry name" value="GerBA"/>
    <property type="match status" value="1"/>
</dbReference>
<comment type="similarity">
    <text evidence="1">Belongs to the GerABKA family.</text>
</comment>
<keyword evidence="2 3" id="KW-0472">Membrane</keyword>
<protein>
    <submittedName>
        <fullName evidence="4">Uncharacterized protein</fullName>
    </submittedName>
</protein>
<dbReference type="OrthoDB" id="9772630at2"/>
<dbReference type="GO" id="GO:0009847">
    <property type="term" value="P:spore germination"/>
    <property type="evidence" value="ECO:0007669"/>
    <property type="project" value="InterPro"/>
</dbReference>
<reference evidence="4 5" key="1">
    <citation type="submission" date="2015-09" db="EMBL/GenBank/DDBJ databases">
        <title>Draft genome sequence of Alicyclobacillus ferrooxydans DSM 22381.</title>
        <authorList>
            <person name="Hemp J."/>
        </authorList>
    </citation>
    <scope>NUCLEOTIDE SEQUENCE [LARGE SCALE GENOMIC DNA]</scope>
    <source>
        <strain evidence="4 5">TC-34</strain>
    </source>
</reference>
<dbReference type="PATRIC" id="fig|471514.4.peg.2232"/>
<dbReference type="GO" id="GO:0016020">
    <property type="term" value="C:membrane"/>
    <property type="evidence" value="ECO:0007669"/>
    <property type="project" value="InterPro"/>
</dbReference>
<name>A0A0P9EVR3_9BACL</name>
<feature type="transmembrane region" description="Helical" evidence="3">
    <location>
        <begin position="246"/>
        <end position="265"/>
    </location>
</feature>
<dbReference type="Pfam" id="PF03323">
    <property type="entry name" value="GerA"/>
    <property type="match status" value="1"/>
</dbReference>
<evidence type="ECO:0000256" key="2">
    <source>
        <dbReference type="ARBA" id="ARBA00023136"/>
    </source>
</evidence>